<comment type="caution">
    <text evidence="6">The sequence shown here is derived from an EMBL/GenBank/DDBJ whole genome shotgun (WGS) entry which is preliminary data.</text>
</comment>
<evidence type="ECO:0000256" key="4">
    <source>
        <dbReference type="PROSITE-ProRule" id="PRU00335"/>
    </source>
</evidence>
<dbReference type="AlphaFoldDB" id="A0A318K976"/>
<evidence type="ECO:0000256" key="1">
    <source>
        <dbReference type="ARBA" id="ARBA00023015"/>
    </source>
</evidence>
<organism evidence="6 7">
    <name type="scientific">Nocardia tenerifensis</name>
    <dbReference type="NCBI Taxonomy" id="228006"/>
    <lineage>
        <taxon>Bacteria</taxon>
        <taxon>Bacillati</taxon>
        <taxon>Actinomycetota</taxon>
        <taxon>Actinomycetes</taxon>
        <taxon>Mycobacteriales</taxon>
        <taxon>Nocardiaceae</taxon>
        <taxon>Nocardia</taxon>
    </lineage>
</organism>
<dbReference type="PRINTS" id="PR00455">
    <property type="entry name" value="HTHTETR"/>
</dbReference>
<evidence type="ECO:0000259" key="5">
    <source>
        <dbReference type="PROSITE" id="PS50977"/>
    </source>
</evidence>
<feature type="domain" description="HTH tetR-type" evidence="5">
    <location>
        <begin position="8"/>
        <end position="68"/>
    </location>
</feature>
<feature type="DNA-binding region" description="H-T-H motif" evidence="4">
    <location>
        <begin position="31"/>
        <end position="50"/>
    </location>
</feature>
<dbReference type="Proteomes" id="UP000247569">
    <property type="component" value="Unassembled WGS sequence"/>
</dbReference>
<dbReference type="InterPro" id="IPR001647">
    <property type="entry name" value="HTH_TetR"/>
</dbReference>
<evidence type="ECO:0000313" key="7">
    <source>
        <dbReference type="Proteomes" id="UP000247569"/>
    </source>
</evidence>
<dbReference type="RefSeq" id="WP_110293310.1">
    <property type="nucleotide sequence ID" value="NZ_QJKF01000001.1"/>
</dbReference>
<dbReference type="PANTHER" id="PTHR30055">
    <property type="entry name" value="HTH-TYPE TRANSCRIPTIONAL REGULATOR RUTR"/>
    <property type="match status" value="1"/>
</dbReference>
<dbReference type="Pfam" id="PF00440">
    <property type="entry name" value="TetR_N"/>
    <property type="match status" value="1"/>
</dbReference>
<keyword evidence="1" id="KW-0805">Transcription regulation</keyword>
<protein>
    <submittedName>
        <fullName evidence="6">TetR family transcriptional regulator</fullName>
    </submittedName>
</protein>
<dbReference type="PROSITE" id="PS50977">
    <property type="entry name" value="HTH_TETR_2"/>
    <property type="match status" value="1"/>
</dbReference>
<dbReference type="InterPro" id="IPR009057">
    <property type="entry name" value="Homeodomain-like_sf"/>
</dbReference>
<dbReference type="PANTHER" id="PTHR30055:SF234">
    <property type="entry name" value="HTH-TYPE TRANSCRIPTIONAL REGULATOR BETI"/>
    <property type="match status" value="1"/>
</dbReference>
<dbReference type="SUPFAM" id="SSF46689">
    <property type="entry name" value="Homeodomain-like"/>
    <property type="match status" value="1"/>
</dbReference>
<dbReference type="GO" id="GO:0000976">
    <property type="term" value="F:transcription cis-regulatory region binding"/>
    <property type="evidence" value="ECO:0007669"/>
    <property type="project" value="TreeGrafter"/>
</dbReference>
<keyword evidence="2 4" id="KW-0238">DNA-binding</keyword>
<accession>A0A318K976</accession>
<dbReference type="Gene3D" id="1.10.357.10">
    <property type="entry name" value="Tetracycline Repressor, domain 2"/>
    <property type="match status" value="1"/>
</dbReference>
<dbReference type="GO" id="GO:0003700">
    <property type="term" value="F:DNA-binding transcription factor activity"/>
    <property type="evidence" value="ECO:0007669"/>
    <property type="project" value="TreeGrafter"/>
</dbReference>
<reference evidence="6 7" key="1">
    <citation type="submission" date="2018-05" db="EMBL/GenBank/DDBJ databases">
        <title>Genomic Encyclopedia of Type Strains, Phase IV (KMG-IV): sequencing the most valuable type-strain genomes for metagenomic binning, comparative biology and taxonomic classification.</title>
        <authorList>
            <person name="Goeker M."/>
        </authorList>
    </citation>
    <scope>NUCLEOTIDE SEQUENCE [LARGE SCALE GENOMIC DNA]</scope>
    <source>
        <strain evidence="6 7">DSM 44704</strain>
    </source>
</reference>
<keyword evidence="3" id="KW-0804">Transcription</keyword>
<dbReference type="InterPro" id="IPR050109">
    <property type="entry name" value="HTH-type_TetR-like_transc_reg"/>
</dbReference>
<proteinExistence type="predicted"/>
<gene>
    <name evidence="6" type="ORF">DFR70_101522</name>
</gene>
<evidence type="ECO:0000256" key="3">
    <source>
        <dbReference type="ARBA" id="ARBA00023163"/>
    </source>
</evidence>
<keyword evidence="7" id="KW-1185">Reference proteome</keyword>
<evidence type="ECO:0000256" key="2">
    <source>
        <dbReference type="ARBA" id="ARBA00023125"/>
    </source>
</evidence>
<dbReference type="EMBL" id="QJKF01000001">
    <property type="protein sequence ID" value="PXX71101.1"/>
    <property type="molecule type" value="Genomic_DNA"/>
</dbReference>
<name>A0A318K976_9NOCA</name>
<evidence type="ECO:0000313" key="6">
    <source>
        <dbReference type="EMBL" id="PXX71101.1"/>
    </source>
</evidence>
<dbReference type="OrthoDB" id="4556432at2"/>
<sequence length="204" mass="22112">MKRAQIRESNRAALIAATISEIAAHGYQSARLGDIADRAGLTTGAIYSIFGSKRAMLVAAIHRMAADYHDTMRPLTDPTLSLADVVRGYALVVLDTAGEDRAREYFAFELEAMAAALRDPKLLSEMDSEVPSSPELLTTLLTDRAIDRDENRRTTAEQAARLAPAVHALMNGFAQHAVVTPDEVQRDYVLEAVGALLPLIDPPA</sequence>